<sequence length="195" mass="22427">MNQSYRQQAINLATSNSVDDDVNSCNSNYKIPLYLFLVLYSFTAFALIIMFIFHCREKQQQDESRDDDQSTNENKAYKMLFQHLKDQNQKQGRRSSLVSKHRTDHYAKITSTYENNQNQSEYNNSLDQSAITINNRNSQKGNSNISTPHGIDVMDFNDDIGKTSGGSKLQKQSNTRNRLFSLKSLQSRESAFQGK</sequence>
<evidence type="ECO:0000313" key="3">
    <source>
        <dbReference type="Proteomes" id="UP000039865"/>
    </source>
</evidence>
<accession>A0A078B6I7</accession>
<protein>
    <recommendedName>
        <fullName evidence="4">Transmembrane protein</fullName>
    </recommendedName>
</protein>
<proteinExistence type="predicted"/>
<keyword evidence="1" id="KW-0812">Transmembrane</keyword>
<dbReference type="AlphaFoldDB" id="A0A078B6I7"/>
<keyword evidence="1" id="KW-1133">Transmembrane helix</keyword>
<feature type="transmembrane region" description="Helical" evidence="1">
    <location>
        <begin position="31"/>
        <end position="53"/>
    </location>
</feature>
<keyword evidence="1" id="KW-0472">Membrane</keyword>
<evidence type="ECO:0000256" key="1">
    <source>
        <dbReference type="SAM" id="Phobius"/>
    </source>
</evidence>
<organism evidence="2 3">
    <name type="scientific">Stylonychia lemnae</name>
    <name type="common">Ciliate</name>
    <dbReference type="NCBI Taxonomy" id="5949"/>
    <lineage>
        <taxon>Eukaryota</taxon>
        <taxon>Sar</taxon>
        <taxon>Alveolata</taxon>
        <taxon>Ciliophora</taxon>
        <taxon>Intramacronucleata</taxon>
        <taxon>Spirotrichea</taxon>
        <taxon>Stichotrichia</taxon>
        <taxon>Sporadotrichida</taxon>
        <taxon>Oxytrichidae</taxon>
        <taxon>Stylonychinae</taxon>
        <taxon>Stylonychia</taxon>
    </lineage>
</organism>
<dbReference type="Proteomes" id="UP000039865">
    <property type="component" value="Unassembled WGS sequence"/>
</dbReference>
<evidence type="ECO:0000313" key="2">
    <source>
        <dbReference type="EMBL" id="CDW89989.1"/>
    </source>
</evidence>
<dbReference type="InParanoid" id="A0A078B6I7"/>
<gene>
    <name evidence="2" type="primary">Contig16636.g17721</name>
    <name evidence="2" type="ORF">STYLEM_19129</name>
</gene>
<keyword evidence="3" id="KW-1185">Reference proteome</keyword>
<dbReference type="EMBL" id="CCKQ01018051">
    <property type="protein sequence ID" value="CDW89989.1"/>
    <property type="molecule type" value="Genomic_DNA"/>
</dbReference>
<name>A0A078B6I7_STYLE</name>
<evidence type="ECO:0008006" key="4">
    <source>
        <dbReference type="Google" id="ProtNLM"/>
    </source>
</evidence>
<reference evidence="2 3" key="1">
    <citation type="submission" date="2014-06" db="EMBL/GenBank/DDBJ databases">
        <authorList>
            <person name="Swart Estienne"/>
        </authorList>
    </citation>
    <scope>NUCLEOTIDE SEQUENCE [LARGE SCALE GENOMIC DNA]</scope>
    <source>
        <strain evidence="2 3">130c</strain>
    </source>
</reference>